<evidence type="ECO:0000256" key="4">
    <source>
        <dbReference type="ARBA" id="ARBA00022475"/>
    </source>
</evidence>
<dbReference type="Gene3D" id="1.10.1760.20">
    <property type="match status" value="1"/>
</dbReference>
<gene>
    <name evidence="10" type="ORF">CLV40_114131</name>
</gene>
<keyword evidence="5 9" id="KW-0812">Transmembrane</keyword>
<feature type="transmembrane region" description="Helical" evidence="9">
    <location>
        <begin position="12"/>
        <end position="31"/>
    </location>
</feature>
<keyword evidence="11" id="KW-1185">Reference proteome</keyword>
<feature type="transmembrane region" description="Helical" evidence="9">
    <location>
        <begin position="120"/>
        <end position="141"/>
    </location>
</feature>
<dbReference type="EMBL" id="PTIX01000014">
    <property type="protein sequence ID" value="PPK65479.1"/>
    <property type="molecule type" value="Genomic_DNA"/>
</dbReference>
<feature type="transmembrane region" description="Helical" evidence="9">
    <location>
        <begin position="37"/>
        <end position="55"/>
    </location>
</feature>
<organism evidence="10 11">
    <name type="scientific">Actinokineospora auranticolor</name>
    <dbReference type="NCBI Taxonomy" id="155976"/>
    <lineage>
        <taxon>Bacteria</taxon>
        <taxon>Bacillati</taxon>
        <taxon>Actinomycetota</taxon>
        <taxon>Actinomycetes</taxon>
        <taxon>Pseudonocardiales</taxon>
        <taxon>Pseudonocardiaceae</taxon>
        <taxon>Actinokineospora</taxon>
    </lineage>
</organism>
<keyword evidence="7 8" id="KW-0472">Membrane</keyword>
<evidence type="ECO:0000256" key="8">
    <source>
        <dbReference type="PIRNR" id="PIRNR016661"/>
    </source>
</evidence>
<evidence type="ECO:0000313" key="11">
    <source>
        <dbReference type="Proteomes" id="UP000239203"/>
    </source>
</evidence>
<evidence type="ECO:0000256" key="3">
    <source>
        <dbReference type="ARBA" id="ARBA00022448"/>
    </source>
</evidence>
<feature type="transmembrane region" description="Helical" evidence="9">
    <location>
        <begin position="62"/>
        <end position="80"/>
    </location>
</feature>
<evidence type="ECO:0000256" key="2">
    <source>
        <dbReference type="ARBA" id="ARBA00010692"/>
    </source>
</evidence>
<accession>A0A2S6GJU1</accession>
<dbReference type="Pfam" id="PF02632">
    <property type="entry name" value="BioY"/>
    <property type="match status" value="1"/>
</dbReference>
<comment type="caution">
    <text evidence="10">The sequence shown here is derived from an EMBL/GenBank/DDBJ whole genome shotgun (WGS) entry which is preliminary data.</text>
</comment>
<dbReference type="GO" id="GO:0005886">
    <property type="term" value="C:plasma membrane"/>
    <property type="evidence" value="ECO:0007669"/>
    <property type="project" value="UniProtKB-SubCell"/>
</dbReference>
<keyword evidence="3 8" id="KW-0813">Transport</keyword>
<sequence>MELGEQVRSKDIALVALFAAIMVVLGFFPLIELPLVPAPFTAQTLGVMLAGSVLGARRGGSAILLFVVLVAIGLPVLPGGRGGLGVIMGVTGGFVLAYPVGAFVVGLLTELCWRRYNLALALLCNAVGGALVLYAIGIPWMAVVGGLPLGRAFTGSVVFLPGDAAKVVVASLAAVAVRRAYPLVEPRERAGA</sequence>
<dbReference type="AlphaFoldDB" id="A0A2S6GJU1"/>
<reference evidence="10 11" key="1">
    <citation type="submission" date="2018-02" db="EMBL/GenBank/DDBJ databases">
        <title>Genomic Encyclopedia of Archaeal and Bacterial Type Strains, Phase II (KMG-II): from individual species to whole genera.</title>
        <authorList>
            <person name="Goeker M."/>
        </authorList>
    </citation>
    <scope>NUCLEOTIDE SEQUENCE [LARGE SCALE GENOMIC DNA]</scope>
    <source>
        <strain evidence="10 11">YU 961-1</strain>
    </source>
</reference>
<dbReference type="PANTHER" id="PTHR34295">
    <property type="entry name" value="BIOTIN TRANSPORTER BIOY"/>
    <property type="match status" value="1"/>
</dbReference>
<proteinExistence type="inferred from homology"/>
<dbReference type="InterPro" id="IPR003784">
    <property type="entry name" value="BioY"/>
</dbReference>
<feature type="transmembrane region" description="Helical" evidence="9">
    <location>
        <begin position="86"/>
        <end position="108"/>
    </location>
</feature>
<evidence type="ECO:0000256" key="1">
    <source>
        <dbReference type="ARBA" id="ARBA00004651"/>
    </source>
</evidence>
<comment type="similarity">
    <text evidence="2 8">Belongs to the BioY family.</text>
</comment>
<name>A0A2S6GJU1_9PSEU</name>
<evidence type="ECO:0000256" key="7">
    <source>
        <dbReference type="ARBA" id="ARBA00023136"/>
    </source>
</evidence>
<keyword evidence="6 9" id="KW-1133">Transmembrane helix</keyword>
<evidence type="ECO:0000256" key="5">
    <source>
        <dbReference type="ARBA" id="ARBA00022692"/>
    </source>
</evidence>
<feature type="transmembrane region" description="Helical" evidence="9">
    <location>
        <begin position="153"/>
        <end position="177"/>
    </location>
</feature>
<comment type="subcellular location">
    <subcellularLocation>
        <location evidence="1 8">Cell membrane</location>
        <topology evidence="1 8">Multi-pass membrane protein</topology>
    </subcellularLocation>
</comment>
<protein>
    <recommendedName>
        <fullName evidence="8">Biotin transporter</fullName>
    </recommendedName>
</protein>
<keyword evidence="4 8" id="KW-1003">Cell membrane</keyword>
<dbReference type="Proteomes" id="UP000239203">
    <property type="component" value="Unassembled WGS sequence"/>
</dbReference>
<dbReference type="PIRSF" id="PIRSF016661">
    <property type="entry name" value="BioY"/>
    <property type="match status" value="1"/>
</dbReference>
<dbReference type="GO" id="GO:0015225">
    <property type="term" value="F:biotin transmembrane transporter activity"/>
    <property type="evidence" value="ECO:0007669"/>
    <property type="project" value="UniProtKB-UniRule"/>
</dbReference>
<evidence type="ECO:0000256" key="9">
    <source>
        <dbReference type="SAM" id="Phobius"/>
    </source>
</evidence>
<dbReference type="PANTHER" id="PTHR34295:SF4">
    <property type="entry name" value="BIOTIN TRANSPORTER BIOY-RELATED"/>
    <property type="match status" value="1"/>
</dbReference>
<evidence type="ECO:0000256" key="6">
    <source>
        <dbReference type="ARBA" id="ARBA00022989"/>
    </source>
</evidence>
<evidence type="ECO:0000313" key="10">
    <source>
        <dbReference type="EMBL" id="PPK65479.1"/>
    </source>
</evidence>